<proteinExistence type="predicted"/>
<dbReference type="Pfam" id="PF25680">
    <property type="entry name" value="Mom"/>
    <property type="match status" value="1"/>
</dbReference>
<dbReference type="InterPro" id="IPR057895">
    <property type="entry name" value="Mom"/>
</dbReference>
<protein>
    <submittedName>
        <fullName evidence="1">Uncharacterized protein</fullName>
    </submittedName>
</protein>
<gene>
    <name evidence="1" type="ORF">EV652_10945</name>
</gene>
<keyword evidence="2" id="KW-1185">Reference proteome</keyword>
<dbReference type="AlphaFoldDB" id="A0A4R2H8X2"/>
<accession>A0A4R2H8X2</accession>
<dbReference type="OrthoDB" id="3495027at2"/>
<evidence type="ECO:0000313" key="2">
    <source>
        <dbReference type="Proteomes" id="UP000294508"/>
    </source>
</evidence>
<dbReference type="EMBL" id="SLWN01000009">
    <property type="protein sequence ID" value="TCO23222.1"/>
    <property type="molecule type" value="Genomic_DNA"/>
</dbReference>
<reference evidence="1 2" key="1">
    <citation type="journal article" date="2015" name="Stand. Genomic Sci.">
        <title>Genomic Encyclopedia of Bacterial and Archaeal Type Strains, Phase III: the genomes of soil and plant-associated and newly described type strains.</title>
        <authorList>
            <person name="Whitman W.B."/>
            <person name="Woyke T."/>
            <person name="Klenk H.P."/>
            <person name="Zhou Y."/>
            <person name="Lilburn T.G."/>
            <person name="Beck B.J."/>
            <person name="De Vos P."/>
            <person name="Vandamme P."/>
            <person name="Eisen J.A."/>
            <person name="Garrity G."/>
            <person name="Hugenholtz P."/>
            <person name="Kyrpides N.C."/>
        </authorList>
    </citation>
    <scope>NUCLEOTIDE SEQUENCE [LARGE SCALE GENOMIC DNA]</scope>
    <source>
        <strain evidence="1 2">VKM Ac-2572</strain>
    </source>
</reference>
<organism evidence="1 2">
    <name type="scientific">Kribbella steppae</name>
    <dbReference type="NCBI Taxonomy" id="2512223"/>
    <lineage>
        <taxon>Bacteria</taxon>
        <taxon>Bacillati</taxon>
        <taxon>Actinomycetota</taxon>
        <taxon>Actinomycetes</taxon>
        <taxon>Propionibacteriales</taxon>
        <taxon>Kribbellaceae</taxon>
        <taxon>Kribbella</taxon>
    </lineage>
</organism>
<dbReference type="Proteomes" id="UP000294508">
    <property type="component" value="Unassembled WGS sequence"/>
</dbReference>
<evidence type="ECO:0000313" key="1">
    <source>
        <dbReference type="EMBL" id="TCO23222.1"/>
    </source>
</evidence>
<name>A0A4R2H8X2_9ACTN</name>
<sequence>MAHDQVQLPAGPAAPQTFAAADGGLAQPEADNRFEDCITANDGAIRRTAAEAGIRSGELERQIRLHLPSVDPGLLTPETSADAVESILQPALERAVAIDLHERITALGANMKLLNQADYQGRRDLRLDAVDGPSLPLRVDRIKPSVGNEYQSSLHYLRSIRGDTHLHYGVFLPDAELPMAYIAVSPCDRSYMLEGLIGGYRFEDVVVLTRMYGLPGLPANVMSMMVKHLIRSVRRVTGARIMLTAYNPLLGFNGSVYRASGFRPFATAPVAYSYDHRGQYATRRLGRNARLSRVDTPPNVLMARGLDRISQGSLNEVKSLVRISDDDYWGKTGATVGDVLSPAPLGLASSLHDLEQMLENVWSPQTAQACAAAECSPSMSCNGQCASSSIWLVRELKRQFQAHAVYCSGHVACADRVFSRPPSHSWVEVGGGEGGSLVVDMALRTRQGKYICEDRRSLARRGIRYDAIERLTIDQLPAQPVWQRFESLDDEVYSLGRTAESQ</sequence>
<comment type="caution">
    <text evidence="1">The sequence shown here is derived from an EMBL/GenBank/DDBJ whole genome shotgun (WGS) entry which is preliminary data.</text>
</comment>
<dbReference type="RefSeq" id="WP_158441248.1">
    <property type="nucleotide sequence ID" value="NZ_SLWN01000009.1"/>
</dbReference>